<dbReference type="Gene3D" id="1.10.720.30">
    <property type="entry name" value="SAP domain"/>
    <property type="match status" value="1"/>
</dbReference>
<dbReference type="SUPFAM" id="SSF52540">
    <property type="entry name" value="P-loop containing nucleoside triphosphate hydrolases"/>
    <property type="match status" value="1"/>
</dbReference>
<feature type="region of interest" description="Disordered" evidence="3">
    <location>
        <begin position="39"/>
        <end position="116"/>
    </location>
</feature>
<proteinExistence type="predicted"/>
<evidence type="ECO:0000256" key="2">
    <source>
        <dbReference type="ARBA" id="ARBA00023242"/>
    </source>
</evidence>
<dbReference type="Gene3D" id="3.40.50.300">
    <property type="entry name" value="P-loop containing nucleotide triphosphate hydrolases"/>
    <property type="match status" value="1"/>
</dbReference>
<reference evidence="5 6" key="1">
    <citation type="journal article" date="2023" name="Sci. Data">
        <title>Genome assembly of the Korean intertidal mud-creeper Batillaria attramentaria.</title>
        <authorList>
            <person name="Patra A.K."/>
            <person name="Ho P.T."/>
            <person name="Jun S."/>
            <person name="Lee S.J."/>
            <person name="Kim Y."/>
            <person name="Won Y.J."/>
        </authorList>
    </citation>
    <scope>NUCLEOTIDE SEQUENCE [LARGE SCALE GENOMIC DNA]</scope>
    <source>
        <strain evidence="5">Wonlab-2016</strain>
    </source>
</reference>
<dbReference type="PROSITE" id="PS50800">
    <property type="entry name" value="SAP"/>
    <property type="match status" value="1"/>
</dbReference>
<dbReference type="InterPro" id="IPR036361">
    <property type="entry name" value="SAP_dom_sf"/>
</dbReference>
<evidence type="ECO:0000313" key="5">
    <source>
        <dbReference type="EMBL" id="KAK7444591.1"/>
    </source>
</evidence>
<name>A0ABD0J0M8_9CAEN</name>
<dbReference type="SUPFAM" id="SSF49899">
    <property type="entry name" value="Concanavalin A-like lectins/glucanases"/>
    <property type="match status" value="1"/>
</dbReference>
<gene>
    <name evidence="5" type="ORF">BaRGS_00040413</name>
</gene>
<dbReference type="EMBL" id="JACVVK020000806">
    <property type="protein sequence ID" value="KAK7444591.1"/>
    <property type="molecule type" value="Genomic_DNA"/>
</dbReference>
<dbReference type="InterPro" id="IPR013320">
    <property type="entry name" value="ConA-like_dom_sf"/>
</dbReference>
<evidence type="ECO:0000256" key="1">
    <source>
        <dbReference type="ARBA" id="ARBA00004123"/>
    </source>
</evidence>
<keyword evidence="6" id="KW-1185">Reference proteome</keyword>
<dbReference type="PANTHER" id="PTHR12381:SF56">
    <property type="entry name" value="B30.2_SPRY DOMAIN-CONTAINING PROTEIN-RELATED"/>
    <property type="match status" value="1"/>
</dbReference>
<dbReference type="Gene3D" id="2.60.120.920">
    <property type="match status" value="1"/>
</dbReference>
<organism evidence="5 6">
    <name type="scientific">Batillaria attramentaria</name>
    <dbReference type="NCBI Taxonomy" id="370345"/>
    <lineage>
        <taxon>Eukaryota</taxon>
        <taxon>Metazoa</taxon>
        <taxon>Spiralia</taxon>
        <taxon>Lophotrochozoa</taxon>
        <taxon>Mollusca</taxon>
        <taxon>Gastropoda</taxon>
        <taxon>Caenogastropoda</taxon>
        <taxon>Sorbeoconcha</taxon>
        <taxon>Cerithioidea</taxon>
        <taxon>Batillariidae</taxon>
        <taxon>Batillaria</taxon>
    </lineage>
</organism>
<dbReference type="SUPFAM" id="SSF68906">
    <property type="entry name" value="SAP domain"/>
    <property type="match status" value="1"/>
</dbReference>
<dbReference type="SMART" id="SM00449">
    <property type="entry name" value="SPRY"/>
    <property type="match status" value="1"/>
</dbReference>
<feature type="region of interest" description="Disordered" evidence="3">
    <location>
        <begin position="277"/>
        <end position="299"/>
    </location>
</feature>
<dbReference type="CDD" id="cd12884">
    <property type="entry name" value="SPRY_hnRNP"/>
    <property type="match status" value="1"/>
</dbReference>
<evidence type="ECO:0000259" key="4">
    <source>
        <dbReference type="PROSITE" id="PS50800"/>
    </source>
</evidence>
<comment type="caution">
    <text evidence="5">The sequence shown here is derived from an EMBL/GenBank/DDBJ whole genome shotgun (WGS) entry which is preliminary data.</text>
</comment>
<feature type="domain" description="SAP" evidence="4">
    <location>
        <begin position="6"/>
        <end position="40"/>
    </location>
</feature>
<dbReference type="InterPro" id="IPR043136">
    <property type="entry name" value="B30.2/SPRY_sf"/>
</dbReference>
<dbReference type="InterPro" id="IPR003034">
    <property type="entry name" value="SAP_dom"/>
</dbReference>
<dbReference type="AlphaFoldDB" id="A0ABD0J0M8"/>
<sequence>MSAIDPDKLKVTELRDELKARGLDTKGVKAVLVERLKEALNQETGGEAAEGRKMRRLPDELGEEFKTIDETSQDDEGQEDKGTKRKRSRSRSRSRERHRGRRSHSRERRRSRSPPIRKVEMDDCAWETVTSFQLDRYNCDLNLRIKDEGVKAHPLTVEGFAFMWAGARAMFGVKSGKVAYEVKLLENLNVDHLPSDETNPHVLRVGWSVDDSSLQLGEEALSYGYGGTGKASTECQFKDYGESFTAGDVITAYLDLDSDPVVMSYSKNGTDLGNCFRGGEGETGGQSPVPSHPDQEHREEPYFPLKEGYAFLETVPEEERVRGSTPPATKEDCEIIMMVGLPGAGKTYWAEKHAAGNPDKKYVVLGTNNIIDKMKVMGLPRKKNYSGRWDVLIDKATKCLNRMIEIAARKKHNYILDQLHFSCIGLEQGNVLCRFIEERVGKKRNTEEWHREEAEWISHRRQQVEMTPRM</sequence>
<protein>
    <recommendedName>
        <fullName evidence="4">SAP domain-containing protein</fullName>
    </recommendedName>
</protein>
<dbReference type="Pfam" id="PF00622">
    <property type="entry name" value="SPRY"/>
    <property type="match status" value="1"/>
</dbReference>
<keyword evidence="2" id="KW-0539">Nucleus</keyword>
<dbReference type="PANTHER" id="PTHR12381">
    <property type="entry name" value="HETEROGENEOUS NUCLEAR RIBONUCLEOPROTEIN U FAMILY MEMBER"/>
    <property type="match status" value="1"/>
</dbReference>
<dbReference type="GO" id="GO:0005634">
    <property type="term" value="C:nucleus"/>
    <property type="evidence" value="ECO:0007669"/>
    <property type="project" value="UniProtKB-SubCell"/>
</dbReference>
<feature type="compositionally biased region" description="Basic residues" evidence="3">
    <location>
        <begin position="83"/>
        <end position="112"/>
    </location>
</feature>
<evidence type="ECO:0000313" key="6">
    <source>
        <dbReference type="Proteomes" id="UP001519460"/>
    </source>
</evidence>
<comment type="subcellular location">
    <subcellularLocation>
        <location evidence="1">Nucleus</location>
    </subcellularLocation>
</comment>
<dbReference type="InterPro" id="IPR027417">
    <property type="entry name" value="P-loop_NTPase"/>
</dbReference>
<evidence type="ECO:0000256" key="3">
    <source>
        <dbReference type="SAM" id="MobiDB-lite"/>
    </source>
</evidence>
<dbReference type="Pfam" id="PF13671">
    <property type="entry name" value="AAA_33"/>
    <property type="match status" value="1"/>
</dbReference>
<accession>A0ABD0J0M8</accession>
<dbReference type="SMART" id="SM00513">
    <property type="entry name" value="SAP"/>
    <property type="match status" value="1"/>
</dbReference>
<feature type="compositionally biased region" description="Basic and acidic residues" evidence="3">
    <location>
        <begin position="49"/>
        <end position="69"/>
    </location>
</feature>
<dbReference type="InterPro" id="IPR035778">
    <property type="entry name" value="SPRY_hnRNP_U"/>
</dbReference>
<dbReference type="Pfam" id="PF02037">
    <property type="entry name" value="SAP"/>
    <property type="match status" value="1"/>
</dbReference>
<dbReference type="Proteomes" id="UP001519460">
    <property type="component" value="Unassembled WGS sequence"/>
</dbReference>
<dbReference type="InterPro" id="IPR003877">
    <property type="entry name" value="SPRY_dom"/>
</dbReference>